<gene>
    <name evidence="1" type="ORF">K5V21_18285</name>
</gene>
<keyword evidence="2" id="KW-1185">Reference proteome</keyword>
<comment type="caution">
    <text evidence="1">The sequence shown here is derived from an EMBL/GenBank/DDBJ whole genome shotgun (WGS) entry which is preliminary data.</text>
</comment>
<dbReference type="EMBL" id="JAIKTU010000023">
    <property type="protein sequence ID" value="MBY0757378.1"/>
    <property type="molecule type" value="Genomic_DNA"/>
</dbReference>
<dbReference type="RefSeq" id="WP_221862478.1">
    <property type="nucleotide sequence ID" value="NZ_JAIKTU010000023.1"/>
</dbReference>
<accession>A0ABS7L2S2</accession>
<evidence type="ECO:0000313" key="1">
    <source>
        <dbReference type="EMBL" id="MBY0757378.1"/>
    </source>
</evidence>
<evidence type="ECO:0000313" key="2">
    <source>
        <dbReference type="Proteomes" id="UP001299068"/>
    </source>
</evidence>
<organism evidence="1 2">
    <name type="scientific">Clostridium sardiniense</name>
    <name type="common">Clostridium absonum</name>
    <dbReference type="NCBI Taxonomy" id="29369"/>
    <lineage>
        <taxon>Bacteria</taxon>
        <taxon>Bacillati</taxon>
        <taxon>Bacillota</taxon>
        <taxon>Clostridia</taxon>
        <taxon>Eubacteriales</taxon>
        <taxon>Clostridiaceae</taxon>
        <taxon>Clostridium</taxon>
    </lineage>
</organism>
<sequence>MLKNYYLLEPNKSLNTKCDIENYCMDFFQKLKHKVKILDKSSTFKIYIKVDNTKYSVQQRVLNAKSYQSKLPISDNFTPILGAQQLIIEKI</sequence>
<proteinExistence type="predicted"/>
<reference evidence="1 2" key="1">
    <citation type="journal article" date="2021" name="Cell Host Microbe">
        <title>in vivo commensal control of Clostridioides difficile virulence.</title>
        <authorList>
            <person name="Girinathan B.P."/>
            <person name="Dibenedetto N."/>
            <person name="Worley J.N."/>
            <person name="Peltier J."/>
            <person name="Arrieta-Ortiz M.L."/>
            <person name="Rupa Christinal Immanuel S."/>
            <person name="Lavin R."/>
            <person name="Delaney M.L."/>
            <person name="Cummins C."/>
            <person name="Hoffmann M."/>
            <person name="Luo Y."/>
            <person name="Gonzalez-Escalona N."/>
            <person name="Allard M."/>
            <person name="Onderdonk A.B."/>
            <person name="Gerber G.K."/>
            <person name="Sonenshein A.L."/>
            <person name="Baliga N."/>
            <person name="Dupuy B."/>
            <person name="Bry L."/>
        </authorList>
    </citation>
    <scope>NUCLEOTIDE SEQUENCE [LARGE SCALE GENOMIC DNA]</scope>
    <source>
        <strain evidence="1 2">DSM 599</strain>
    </source>
</reference>
<dbReference type="Proteomes" id="UP001299068">
    <property type="component" value="Unassembled WGS sequence"/>
</dbReference>
<name>A0ABS7L2S2_CLOSR</name>
<protein>
    <submittedName>
        <fullName evidence="1">Uncharacterized protein</fullName>
    </submittedName>
</protein>